<gene>
    <name evidence="1" type="ORF">MNBD_GAMMA11-2557</name>
</gene>
<sequence length="51" mass="5744">MSEKLPLYPSATLAHLFNLSERRVQQLAKEGVIPKAQRGKYGTWGRTNVTT</sequence>
<organism evidence="1">
    <name type="scientific">hydrothermal vent metagenome</name>
    <dbReference type="NCBI Taxonomy" id="652676"/>
    <lineage>
        <taxon>unclassified sequences</taxon>
        <taxon>metagenomes</taxon>
        <taxon>ecological metagenomes</taxon>
    </lineage>
</organism>
<protein>
    <recommendedName>
        <fullName evidence="2">Helix-turn-helix domain-containing protein</fullName>
    </recommendedName>
</protein>
<reference evidence="1" key="1">
    <citation type="submission" date="2018-06" db="EMBL/GenBank/DDBJ databases">
        <authorList>
            <person name="Zhirakovskaya E."/>
        </authorList>
    </citation>
    <scope>NUCLEOTIDE SEQUENCE</scope>
</reference>
<dbReference type="AlphaFoldDB" id="A0A3B0XSI3"/>
<accession>A0A3B0XSI3</accession>
<evidence type="ECO:0000313" key="1">
    <source>
        <dbReference type="EMBL" id="VAW66172.1"/>
    </source>
</evidence>
<dbReference type="EMBL" id="UOFG01000264">
    <property type="protein sequence ID" value="VAW66172.1"/>
    <property type="molecule type" value="Genomic_DNA"/>
</dbReference>
<evidence type="ECO:0008006" key="2">
    <source>
        <dbReference type="Google" id="ProtNLM"/>
    </source>
</evidence>
<name>A0A3B0XSI3_9ZZZZ</name>
<proteinExistence type="predicted"/>